<proteinExistence type="predicted"/>
<gene>
    <name evidence="1" type="ORF">D7Z94_14950</name>
</gene>
<reference evidence="1 2" key="1">
    <citation type="submission" date="2018-10" db="EMBL/GenBank/DDBJ databases">
        <title>Ulvibacterium marinum gen. nov., sp. nov., a novel marine bacterium of the family Flavobacteriaceae, isolated from a culture of the green alga Ulva prolifera.</title>
        <authorList>
            <person name="Zhang Z."/>
        </authorList>
    </citation>
    <scope>NUCLEOTIDE SEQUENCE [LARGE SCALE GENOMIC DNA]</scope>
    <source>
        <strain evidence="1 2">CCMM003</strain>
    </source>
</reference>
<organism evidence="1 2">
    <name type="scientific">Ulvibacterium marinum</name>
    <dbReference type="NCBI Taxonomy" id="2419782"/>
    <lineage>
        <taxon>Bacteria</taxon>
        <taxon>Pseudomonadati</taxon>
        <taxon>Bacteroidota</taxon>
        <taxon>Flavobacteriia</taxon>
        <taxon>Flavobacteriales</taxon>
        <taxon>Flavobacteriaceae</taxon>
        <taxon>Ulvibacterium</taxon>
    </lineage>
</organism>
<evidence type="ECO:0008006" key="3">
    <source>
        <dbReference type="Google" id="ProtNLM"/>
    </source>
</evidence>
<evidence type="ECO:0000313" key="2">
    <source>
        <dbReference type="Proteomes" id="UP000276603"/>
    </source>
</evidence>
<evidence type="ECO:0000313" key="1">
    <source>
        <dbReference type="EMBL" id="RKN80337.1"/>
    </source>
</evidence>
<dbReference type="Proteomes" id="UP000276603">
    <property type="component" value="Unassembled WGS sequence"/>
</dbReference>
<dbReference type="AlphaFoldDB" id="A0A3B0C8K4"/>
<sequence length="75" mass="8709">MISCEKAALICNKTQYREATFWEKIKLKMHLLMCKTCSAFTKKNTELTALCEKANLHSLSEGEKIKMKQQLKEKI</sequence>
<dbReference type="EMBL" id="RBCJ01000003">
    <property type="protein sequence ID" value="RKN80337.1"/>
    <property type="molecule type" value="Genomic_DNA"/>
</dbReference>
<keyword evidence="2" id="KW-1185">Reference proteome</keyword>
<protein>
    <recommendedName>
        <fullName evidence="3">Glycine dehydrogenase</fullName>
    </recommendedName>
</protein>
<accession>A0A3B0C8K4</accession>
<comment type="caution">
    <text evidence="1">The sequence shown here is derived from an EMBL/GenBank/DDBJ whole genome shotgun (WGS) entry which is preliminary data.</text>
</comment>
<dbReference type="OrthoDB" id="1262821at2"/>
<name>A0A3B0C8K4_9FLAO</name>